<dbReference type="GO" id="GO:0016757">
    <property type="term" value="F:glycosyltransferase activity"/>
    <property type="evidence" value="ECO:0007669"/>
    <property type="project" value="InterPro"/>
</dbReference>
<reference evidence="2 3" key="1">
    <citation type="submission" date="2020-02" db="EMBL/GenBank/DDBJ databases">
        <title>Albibacoteraceae fam. nov., the first described family within the subdivision 4 Verrucomicrobia.</title>
        <authorList>
            <person name="Xi F."/>
        </authorList>
    </citation>
    <scope>NUCLEOTIDE SEQUENCE [LARGE SCALE GENOMIC DNA]</scope>
    <source>
        <strain evidence="2 3">CK1056</strain>
    </source>
</reference>
<dbReference type="SUPFAM" id="SSF53756">
    <property type="entry name" value="UDP-Glycosyltransferase/glycogen phosphorylase"/>
    <property type="match status" value="1"/>
</dbReference>
<evidence type="ECO:0000313" key="3">
    <source>
        <dbReference type="Proteomes" id="UP000478417"/>
    </source>
</evidence>
<sequence>MKSNTSTKARVLYCAEASSGGIAEYVKFHSLALVESGLAVTILCREDYPHKKIPGVSFVAELPAKQKKASSLMRVLDYISDSRTISRKVLDLVTGGGYDYVLLDCFREYLSPFWVGPLKKARAKGIRFGVVAHDPVRDFVVGPHWWHSLSIRMAYSFIDDVYVHDSSRIDFGRSHPETIRIHEIPHGPYEISPPIKGREIVREEMGFQKDDQVCLSFGQIRDGKNLDLFLRAMTSLPESVKLLVAGKSDSGSQKTPEYYQNEARERGVDARCQWLIKYINEDEIADLFAASDLVLLTYSKAFVSASGVLNIAVECAKPVLASGGAGPLKTAVSNYPIGEWIEDLNEESVASAVTSLLKPGREFHFAEYADDHSWKRNAATVKDAIVRKTDED</sequence>
<comment type="caution">
    <text evidence="2">The sequence shown here is derived from an EMBL/GenBank/DDBJ whole genome shotgun (WGS) entry which is preliminary data.</text>
</comment>
<name>A0A6B2M2M5_9BACT</name>
<evidence type="ECO:0000259" key="1">
    <source>
        <dbReference type="Pfam" id="PF00534"/>
    </source>
</evidence>
<dbReference type="PANTHER" id="PTHR12526">
    <property type="entry name" value="GLYCOSYLTRANSFERASE"/>
    <property type="match status" value="1"/>
</dbReference>
<dbReference type="Gene3D" id="3.40.50.2000">
    <property type="entry name" value="Glycogen Phosphorylase B"/>
    <property type="match status" value="2"/>
</dbReference>
<proteinExistence type="predicted"/>
<dbReference type="Proteomes" id="UP000478417">
    <property type="component" value="Unassembled WGS sequence"/>
</dbReference>
<protein>
    <submittedName>
        <fullName evidence="2">Glycosyltransferase</fullName>
    </submittedName>
</protein>
<dbReference type="RefSeq" id="WP_163964116.1">
    <property type="nucleotide sequence ID" value="NZ_JAAGNX010000002.1"/>
</dbReference>
<dbReference type="EMBL" id="JAAGNX010000002">
    <property type="protein sequence ID" value="NDV62327.1"/>
    <property type="molecule type" value="Genomic_DNA"/>
</dbReference>
<evidence type="ECO:0000313" key="2">
    <source>
        <dbReference type="EMBL" id="NDV62327.1"/>
    </source>
</evidence>
<keyword evidence="3" id="KW-1185">Reference proteome</keyword>
<dbReference type="AlphaFoldDB" id="A0A6B2M2M5"/>
<dbReference type="InterPro" id="IPR001296">
    <property type="entry name" value="Glyco_trans_1"/>
</dbReference>
<dbReference type="Pfam" id="PF00534">
    <property type="entry name" value="Glycos_transf_1"/>
    <property type="match status" value="1"/>
</dbReference>
<accession>A0A6B2M2M5</accession>
<gene>
    <name evidence="2" type="ORF">G0Q06_07695</name>
</gene>
<keyword evidence="2" id="KW-0808">Transferase</keyword>
<feature type="domain" description="Glycosyl transferase family 1" evidence="1">
    <location>
        <begin position="199"/>
        <end position="360"/>
    </location>
</feature>
<organism evidence="2 3">
    <name type="scientific">Oceanipulchritudo coccoides</name>
    <dbReference type="NCBI Taxonomy" id="2706888"/>
    <lineage>
        <taxon>Bacteria</taxon>
        <taxon>Pseudomonadati</taxon>
        <taxon>Verrucomicrobiota</taxon>
        <taxon>Opitutia</taxon>
        <taxon>Puniceicoccales</taxon>
        <taxon>Oceanipulchritudinaceae</taxon>
        <taxon>Oceanipulchritudo</taxon>
    </lineage>
</organism>